<evidence type="ECO:0000313" key="2">
    <source>
        <dbReference type="Proteomes" id="UP000053144"/>
    </source>
</evidence>
<proteinExistence type="predicted"/>
<evidence type="ECO:0000313" key="1">
    <source>
        <dbReference type="EMBL" id="KOM29736.1"/>
    </source>
</evidence>
<accession>A0A0L9TGW8</accession>
<protein>
    <submittedName>
        <fullName evidence="1">Uncharacterized protein</fullName>
    </submittedName>
</protein>
<dbReference type="AlphaFoldDB" id="A0A0L9TGW8"/>
<gene>
    <name evidence="1" type="ORF">LR48_Vigan758s000300</name>
</gene>
<sequence length="84" mass="9422">MCKTVLRWHLTTHVDSLQAVEDEVNVAVEDEVNVAVEDEQVAVQEDEVNVEVEDEQVVVQEDVVAVQVEDEVNVQGMMKLTCRG</sequence>
<dbReference type="Gramene" id="KOM29736">
    <property type="protein sequence ID" value="KOM29736"/>
    <property type="gene ID" value="LR48_Vigan758s000300"/>
</dbReference>
<dbReference type="EMBL" id="KQ258525">
    <property type="protein sequence ID" value="KOM29736.1"/>
    <property type="molecule type" value="Genomic_DNA"/>
</dbReference>
<dbReference type="Proteomes" id="UP000053144">
    <property type="component" value="Unassembled WGS sequence"/>
</dbReference>
<reference evidence="2" key="1">
    <citation type="journal article" date="2015" name="Proc. Natl. Acad. Sci. U.S.A.">
        <title>Genome sequencing of adzuki bean (Vigna angularis) provides insight into high starch and low fat accumulation and domestication.</title>
        <authorList>
            <person name="Yang K."/>
            <person name="Tian Z."/>
            <person name="Chen C."/>
            <person name="Luo L."/>
            <person name="Zhao B."/>
            <person name="Wang Z."/>
            <person name="Yu L."/>
            <person name="Li Y."/>
            <person name="Sun Y."/>
            <person name="Li W."/>
            <person name="Chen Y."/>
            <person name="Li Y."/>
            <person name="Zhang Y."/>
            <person name="Ai D."/>
            <person name="Zhao J."/>
            <person name="Shang C."/>
            <person name="Ma Y."/>
            <person name="Wu B."/>
            <person name="Wang M."/>
            <person name="Gao L."/>
            <person name="Sun D."/>
            <person name="Zhang P."/>
            <person name="Guo F."/>
            <person name="Wang W."/>
            <person name="Li Y."/>
            <person name="Wang J."/>
            <person name="Varshney R.K."/>
            <person name="Wang J."/>
            <person name="Ling H.Q."/>
            <person name="Wan P."/>
        </authorList>
    </citation>
    <scope>NUCLEOTIDE SEQUENCE</scope>
    <source>
        <strain evidence="2">cv. Jingnong 6</strain>
    </source>
</reference>
<name>A0A0L9TGW8_PHAAN</name>
<organism evidence="1 2">
    <name type="scientific">Phaseolus angularis</name>
    <name type="common">Azuki bean</name>
    <name type="synonym">Vigna angularis</name>
    <dbReference type="NCBI Taxonomy" id="3914"/>
    <lineage>
        <taxon>Eukaryota</taxon>
        <taxon>Viridiplantae</taxon>
        <taxon>Streptophyta</taxon>
        <taxon>Embryophyta</taxon>
        <taxon>Tracheophyta</taxon>
        <taxon>Spermatophyta</taxon>
        <taxon>Magnoliopsida</taxon>
        <taxon>eudicotyledons</taxon>
        <taxon>Gunneridae</taxon>
        <taxon>Pentapetalae</taxon>
        <taxon>rosids</taxon>
        <taxon>fabids</taxon>
        <taxon>Fabales</taxon>
        <taxon>Fabaceae</taxon>
        <taxon>Papilionoideae</taxon>
        <taxon>50 kb inversion clade</taxon>
        <taxon>NPAAA clade</taxon>
        <taxon>indigoferoid/millettioid clade</taxon>
        <taxon>Phaseoleae</taxon>
        <taxon>Vigna</taxon>
    </lineage>
</organism>